<evidence type="ECO:0000256" key="1">
    <source>
        <dbReference type="SAM" id="MobiDB-lite"/>
    </source>
</evidence>
<dbReference type="InterPro" id="IPR023213">
    <property type="entry name" value="CAT-like_dom_sf"/>
</dbReference>
<name>A0ABW9NZA7_9ACTN</name>
<sequence>MSEQDSSRPKRPKSTRTITVPYSGGAERRGPATMGQTNMIRCILRDDPVQINIHDVWPVPAGTRLESAVDALRALVVRHEALRTVFPHASGTAPCEQMVSAEGEFTVTVLDHEDLPREPARYAESVARQSRA</sequence>
<evidence type="ECO:0000313" key="3">
    <source>
        <dbReference type="Proteomes" id="UP000460558"/>
    </source>
</evidence>
<dbReference type="Proteomes" id="UP000460558">
    <property type="component" value="Unassembled WGS sequence"/>
</dbReference>
<organism evidence="2 3">
    <name type="scientific">Streptomyces katsurahamanus</name>
    <dbReference type="NCBI Taxonomy" id="2577098"/>
    <lineage>
        <taxon>Bacteria</taxon>
        <taxon>Bacillati</taxon>
        <taxon>Actinomycetota</taxon>
        <taxon>Actinomycetes</taxon>
        <taxon>Kitasatosporales</taxon>
        <taxon>Streptomycetaceae</taxon>
        <taxon>Streptomyces</taxon>
    </lineage>
</organism>
<reference evidence="2 3" key="1">
    <citation type="submission" date="2019-06" db="EMBL/GenBank/DDBJ databases">
        <title>Comparative genomics and metabolomics analyses of clavulanic acid producing Streptomyces species provides insight into specialized metabolism and evolution of beta-lactam biosynthetic gene clusters.</title>
        <authorList>
            <person name="Moore M.A."/>
            <person name="Cruz-Morales P."/>
            <person name="Barona Gomez F."/>
            <person name="Kapil T."/>
        </authorList>
    </citation>
    <scope>NUCLEOTIDE SEQUENCE [LARGE SCALE GENOMIC DNA]</scope>
    <source>
        <strain evidence="2 3">T-272</strain>
    </source>
</reference>
<evidence type="ECO:0000313" key="2">
    <source>
        <dbReference type="EMBL" id="MQS38663.1"/>
    </source>
</evidence>
<dbReference type="EMBL" id="VDEQ01000275">
    <property type="protein sequence ID" value="MQS38663.1"/>
    <property type="molecule type" value="Genomic_DNA"/>
</dbReference>
<dbReference type="Gene3D" id="3.30.559.10">
    <property type="entry name" value="Chloramphenicol acetyltransferase-like domain"/>
    <property type="match status" value="1"/>
</dbReference>
<protein>
    <submittedName>
        <fullName evidence="2">Condensation protein</fullName>
    </submittedName>
</protein>
<dbReference type="SUPFAM" id="SSF52777">
    <property type="entry name" value="CoA-dependent acyltransferases"/>
    <property type="match status" value="1"/>
</dbReference>
<feature type="non-terminal residue" evidence="2">
    <location>
        <position position="132"/>
    </location>
</feature>
<keyword evidence="3" id="KW-1185">Reference proteome</keyword>
<proteinExistence type="predicted"/>
<gene>
    <name evidence="2" type="ORF">FFZ77_24660</name>
</gene>
<comment type="caution">
    <text evidence="2">The sequence shown here is derived from an EMBL/GenBank/DDBJ whole genome shotgun (WGS) entry which is preliminary data.</text>
</comment>
<accession>A0ABW9NZA7</accession>
<feature type="region of interest" description="Disordered" evidence="1">
    <location>
        <begin position="1"/>
        <end position="34"/>
    </location>
</feature>